<feature type="compositionally biased region" description="Low complexity" evidence="1">
    <location>
        <begin position="327"/>
        <end position="342"/>
    </location>
</feature>
<evidence type="ECO:0000313" key="2">
    <source>
        <dbReference type="EMBL" id="CAG7784948.1"/>
    </source>
</evidence>
<name>A0A8J2P7W8_9HEXA</name>
<proteinExistence type="predicted"/>
<dbReference type="EMBL" id="CAJVCH010286284">
    <property type="protein sequence ID" value="CAG7784948.1"/>
    <property type="molecule type" value="Genomic_DNA"/>
</dbReference>
<dbReference type="Proteomes" id="UP000708208">
    <property type="component" value="Unassembled WGS sequence"/>
</dbReference>
<gene>
    <name evidence="2" type="ORF">AFUS01_LOCUS23603</name>
</gene>
<reference evidence="2" key="1">
    <citation type="submission" date="2021-06" db="EMBL/GenBank/DDBJ databases">
        <authorList>
            <person name="Hodson N. C."/>
            <person name="Mongue J. A."/>
            <person name="Jaron S. K."/>
        </authorList>
    </citation>
    <scope>NUCLEOTIDE SEQUENCE</scope>
</reference>
<feature type="compositionally biased region" description="Basic and acidic residues" evidence="1">
    <location>
        <begin position="313"/>
        <end position="324"/>
    </location>
</feature>
<sequence>MLKSDELTEHTMDLKTIQKRDDDLISSCSETHSQELSPPLGKITVEYEPVGSFEVFETICPLEYYGKSTTVQSDMRHRKSKRKSLKGRNSKKYIKTISIADDLTTETGEDLVGYLNPVLMGARERAAPVSVPITFDAFFRSENPKSTEPIGGTATVYWAKGDSAKIPGNRHKGSDTDSDLEADIGSYIKSQKEKKRLGENVTGENLWYDQERSIIRNLHADGSISLTSYGDTNENIFGKTEIFHSIMSCDERAMLQARNVDTSFMRVDKKIYETNKKGKKNRPKGQGDWLGVHYHRDCPIEDETPKITTKKGPGKELRAERPTNDLDPSPNSASTSNANKSDSSVREYREPPYLEIEIPPGVDPLWFESYLNTRRSGIHDLSNQHKKRVTEVSRKHPGGQI</sequence>
<comment type="caution">
    <text evidence="2">The sequence shown here is derived from an EMBL/GenBank/DDBJ whole genome shotgun (WGS) entry which is preliminary data.</text>
</comment>
<accession>A0A8J2P7W8</accession>
<evidence type="ECO:0000256" key="1">
    <source>
        <dbReference type="SAM" id="MobiDB-lite"/>
    </source>
</evidence>
<feature type="region of interest" description="Disordered" evidence="1">
    <location>
        <begin position="300"/>
        <end position="347"/>
    </location>
</feature>
<feature type="region of interest" description="Disordered" evidence="1">
    <location>
        <begin position="378"/>
        <end position="401"/>
    </location>
</feature>
<organism evidence="2 3">
    <name type="scientific">Allacma fusca</name>
    <dbReference type="NCBI Taxonomy" id="39272"/>
    <lineage>
        <taxon>Eukaryota</taxon>
        <taxon>Metazoa</taxon>
        <taxon>Ecdysozoa</taxon>
        <taxon>Arthropoda</taxon>
        <taxon>Hexapoda</taxon>
        <taxon>Collembola</taxon>
        <taxon>Symphypleona</taxon>
        <taxon>Sminthuridae</taxon>
        <taxon>Allacma</taxon>
    </lineage>
</organism>
<dbReference type="AlphaFoldDB" id="A0A8J2P7W8"/>
<keyword evidence="3" id="KW-1185">Reference proteome</keyword>
<evidence type="ECO:0000313" key="3">
    <source>
        <dbReference type="Proteomes" id="UP000708208"/>
    </source>
</evidence>
<protein>
    <submittedName>
        <fullName evidence="2">Uncharacterized protein</fullName>
    </submittedName>
</protein>